<evidence type="ECO:0000313" key="2">
    <source>
        <dbReference type="Proteomes" id="UP000199058"/>
    </source>
</evidence>
<reference evidence="1 2" key="1">
    <citation type="submission" date="2016-10" db="EMBL/GenBank/DDBJ databases">
        <authorList>
            <person name="de Groot N.N."/>
        </authorList>
    </citation>
    <scope>NUCLEOTIDE SEQUENCE [LARGE SCALE GENOMIC DNA]</scope>
    <source>
        <strain evidence="1 2">DSM 18438</strain>
    </source>
</reference>
<dbReference type="EMBL" id="FOLH01000002">
    <property type="protein sequence ID" value="SFB99183.1"/>
    <property type="molecule type" value="Genomic_DNA"/>
</dbReference>
<accession>A0A1I1FQ31</accession>
<dbReference type="STRING" id="1122252.SAMN05660443_1036"/>
<organism evidence="1 2">
    <name type="scientific">Marinospirillum celere</name>
    <dbReference type="NCBI Taxonomy" id="1122252"/>
    <lineage>
        <taxon>Bacteria</taxon>
        <taxon>Pseudomonadati</taxon>
        <taxon>Pseudomonadota</taxon>
        <taxon>Gammaproteobacteria</taxon>
        <taxon>Oceanospirillales</taxon>
        <taxon>Oceanospirillaceae</taxon>
        <taxon>Marinospirillum</taxon>
    </lineage>
</organism>
<dbReference type="Proteomes" id="UP000199058">
    <property type="component" value="Unassembled WGS sequence"/>
</dbReference>
<keyword evidence="2" id="KW-1185">Reference proteome</keyword>
<sequence>MSQPNLLDKNNASPVTRFVRKRYPLINLKLPISFLLDSGAFDLETSEISHEEVRVSCPAAEIPKLVPRTAHHRPDEKILHSVQIQLNNKQVLTLKLQVSFCRRSSQKAFKVGLRFHSINEEDQRSLQVRLEQALAGSARPASIIN</sequence>
<evidence type="ECO:0000313" key="1">
    <source>
        <dbReference type="EMBL" id="SFB99183.1"/>
    </source>
</evidence>
<dbReference type="Gene3D" id="2.40.10.220">
    <property type="entry name" value="predicted glycosyltransferase like domains"/>
    <property type="match status" value="1"/>
</dbReference>
<gene>
    <name evidence="1" type="ORF">SAMN05660443_1036</name>
</gene>
<dbReference type="AlphaFoldDB" id="A0A1I1FQ31"/>
<name>A0A1I1FQ31_9GAMM</name>
<protein>
    <submittedName>
        <fullName evidence="1">PilZ domain-containing protein</fullName>
    </submittedName>
</protein>
<proteinExistence type="predicted"/>